<sequence length="142" mass="14954">MAASDVSLVQDTFGRILGEEVQRFTFSNSDGFSFQVINFGAIITSILVPDARGVGTDVVLGFDTAEDWATNDGEIGAIFLVGWGSMGANQGPLLSRRKGGVSVFIKAPSSDMNDYTTPPFATKTTSGTRENSACSEPSGMTL</sequence>
<evidence type="ECO:0000256" key="3">
    <source>
        <dbReference type="ARBA" id="ARBA00021023"/>
    </source>
</evidence>
<evidence type="ECO:0000256" key="6">
    <source>
        <dbReference type="SAM" id="MobiDB-lite"/>
    </source>
</evidence>
<evidence type="ECO:0000313" key="7">
    <source>
        <dbReference type="EMBL" id="CAD7459727.1"/>
    </source>
</evidence>
<comment type="pathway">
    <text evidence="2">Carbohydrate metabolism; galactose metabolism.</text>
</comment>
<evidence type="ECO:0000256" key="2">
    <source>
        <dbReference type="ARBA" id="ARBA00004947"/>
    </source>
</evidence>
<dbReference type="Pfam" id="PF01263">
    <property type="entry name" value="Aldose_epim"/>
    <property type="match status" value="1"/>
</dbReference>
<reference evidence="7" key="1">
    <citation type="submission" date="2020-11" db="EMBL/GenBank/DDBJ databases">
        <authorList>
            <person name="Tran Van P."/>
        </authorList>
    </citation>
    <scope>NUCLEOTIDE SEQUENCE</scope>
</reference>
<dbReference type="Gene3D" id="2.70.98.10">
    <property type="match status" value="1"/>
</dbReference>
<dbReference type="InterPro" id="IPR014718">
    <property type="entry name" value="GH-type_carb-bd"/>
</dbReference>
<feature type="region of interest" description="Disordered" evidence="6">
    <location>
        <begin position="115"/>
        <end position="142"/>
    </location>
</feature>
<organism evidence="7">
    <name type="scientific">Timema tahoe</name>
    <dbReference type="NCBI Taxonomy" id="61484"/>
    <lineage>
        <taxon>Eukaryota</taxon>
        <taxon>Metazoa</taxon>
        <taxon>Ecdysozoa</taxon>
        <taxon>Arthropoda</taxon>
        <taxon>Hexapoda</taxon>
        <taxon>Insecta</taxon>
        <taxon>Pterygota</taxon>
        <taxon>Neoptera</taxon>
        <taxon>Polyneoptera</taxon>
        <taxon>Phasmatodea</taxon>
        <taxon>Timematodea</taxon>
        <taxon>Timematoidea</taxon>
        <taxon>Timematidae</taxon>
        <taxon>Timema</taxon>
    </lineage>
</organism>
<proteinExistence type="predicted"/>
<dbReference type="InterPro" id="IPR008183">
    <property type="entry name" value="Aldose_1/G6P_1-epimerase"/>
</dbReference>
<evidence type="ECO:0000256" key="4">
    <source>
        <dbReference type="ARBA" id="ARBA00032729"/>
    </source>
</evidence>
<dbReference type="AlphaFoldDB" id="A0A7R9IJT8"/>
<comment type="catalytic activity">
    <reaction evidence="1">
        <text>alpha-D-galactose = beta-D-galactose</text>
        <dbReference type="Rhea" id="RHEA:28675"/>
        <dbReference type="ChEBI" id="CHEBI:27667"/>
        <dbReference type="ChEBI" id="CHEBI:28061"/>
        <dbReference type="EC" id="5.1.3.3"/>
    </reaction>
    <physiologicalReaction direction="right-to-left" evidence="1">
        <dbReference type="Rhea" id="RHEA:28677"/>
    </physiologicalReaction>
</comment>
<dbReference type="GO" id="GO:0030246">
    <property type="term" value="F:carbohydrate binding"/>
    <property type="evidence" value="ECO:0007669"/>
    <property type="project" value="InterPro"/>
</dbReference>
<dbReference type="GO" id="GO:0006012">
    <property type="term" value="P:galactose metabolic process"/>
    <property type="evidence" value="ECO:0007669"/>
    <property type="project" value="UniProtKB-UniPathway"/>
</dbReference>
<protein>
    <recommendedName>
        <fullName evidence="3">Galactose mutarotase</fullName>
    </recommendedName>
    <alternativeName>
        <fullName evidence="4">Aldose 1-epimerase</fullName>
    </alternativeName>
</protein>
<dbReference type="SUPFAM" id="SSF74650">
    <property type="entry name" value="Galactose mutarotase-like"/>
    <property type="match status" value="1"/>
</dbReference>
<dbReference type="UniPathway" id="UPA00214"/>
<feature type="compositionally biased region" description="Polar residues" evidence="6">
    <location>
        <begin position="122"/>
        <end position="142"/>
    </location>
</feature>
<dbReference type="EMBL" id="OE003097">
    <property type="protein sequence ID" value="CAD7459727.1"/>
    <property type="molecule type" value="Genomic_DNA"/>
</dbReference>
<evidence type="ECO:0000256" key="1">
    <source>
        <dbReference type="ARBA" id="ARBA00001712"/>
    </source>
</evidence>
<dbReference type="GO" id="GO:0004034">
    <property type="term" value="F:aldose 1-epimerase activity"/>
    <property type="evidence" value="ECO:0007669"/>
    <property type="project" value="UniProtKB-EC"/>
</dbReference>
<accession>A0A7R9IJT8</accession>
<gene>
    <name evidence="7" type="ORF">TTEB3V08_LOCUS7675</name>
</gene>
<name>A0A7R9IJT8_9NEOP</name>
<comment type="function">
    <text evidence="5">Mutarotase that catalyzes the interconversion of beta-D-galactose and alpha-D-galactose during galactose metabolism. Beta-D-galactose is metabolized in the liver into glucose 1-phosphate, the primary metabolic fuel, by the action of four enzymes that constitute the Leloir pathway: GALM, GALK1 (galactokinase), GALT (galactose-1-phosphate uridylyltransferase) and GALE (UDP-galactose-4'-epimerase). Involved in the maintenance of the equilibrium between the beta- and alpha-anomers of galactose, therefore ensuring a sufficient supply of the alpha-anomer for GALK1. Also active on D-glucose although shows a preference for galactose over glucose.</text>
</comment>
<dbReference type="InterPro" id="IPR011013">
    <property type="entry name" value="Gal_mutarotase_sf_dom"/>
</dbReference>
<evidence type="ECO:0000256" key="5">
    <source>
        <dbReference type="ARBA" id="ARBA00045743"/>
    </source>
</evidence>